<dbReference type="KEGG" id="psin:CAK95_09440"/>
<organism evidence="1 2">
    <name type="scientific">Pseudorhodoplanes sinuspersici</name>
    <dbReference type="NCBI Taxonomy" id="1235591"/>
    <lineage>
        <taxon>Bacteria</taxon>
        <taxon>Pseudomonadati</taxon>
        <taxon>Pseudomonadota</taxon>
        <taxon>Alphaproteobacteria</taxon>
        <taxon>Hyphomicrobiales</taxon>
        <taxon>Pseudorhodoplanes</taxon>
    </lineage>
</organism>
<dbReference type="AlphaFoldDB" id="A0A1W6ZPF0"/>
<dbReference type="Proteomes" id="UP000194137">
    <property type="component" value="Chromosome"/>
</dbReference>
<keyword evidence="2" id="KW-1185">Reference proteome</keyword>
<evidence type="ECO:0000313" key="1">
    <source>
        <dbReference type="EMBL" id="ARP99278.1"/>
    </source>
</evidence>
<name>A0A1W6ZPF0_9HYPH</name>
<sequence>MSFKPNHYLKTAAAVARRCFEDTRALSNCNEFVSQVFANDTLVTEKTACFVVLSSQRLESPCGFFK</sequence>
<evidence type="ECO:0000313" key="2">
    <source>
        <dbReference type="Proteomes" id="UP000194137"/>
    </source>
</evidence>
<proteinExistence type="predicted"/>
<reference evidence="1 2" key="1">
    <citation type="submission" date="2017-05" db="EMBL/GenBank/DDBJ databases">
        <title>Full genome sequence of Pseudorhodoplanes sinuspersici.</title>
        <authorList>
            <person name="Dastgheib S.M.M."/>
            <person name="Shavandi M."/>
            <person name="Tirandaz H."/>
        </authorList>
    </citation>
    <scope>NUCLEOTIDE SEQUENCE [LARGE SCALE GENOMIC DNA]</scope>
    <source>
        <strain evidence="1 2">RIPI110</strain>
    </source>
</reference>
<gene>
    <name evidence="1" type="ORF">CAK95_09440</name>
</gene>
<accession>A0A1W6ZPF0</accession>
<protein>
    <submittedName>
        <fullName evidence="1">Uncharacterized protein</fullName>
    </submittedName>
</protein>
<dbReference type="EMBL" id="CP021112">
    <property type="protein sequence ID" value="ARP99278.1"/>
    <property type="molecule type" value="Genomic_DNA"/>
</dbReference>